<dbReference type="Proteomes" id="UP001169006">
    <property type="component" value="Unassembled WGS sequence"/>
</dbReference>
<comment type="caution">
    <text evidence="2">The sequence shown here is derived from an EMBL/GenBank/DDBJ whole genome shotgun (WGS) entry which is preliminary data.</text>
</comment>
<protein>
    <submittedName>
        <fullName evidence="2">Uncharacterized protein</fullName>
    </submittedName>
</protein>
<feature type="compositionally biased region" description="Polar residues" evidence="1">
    <location>
        <begin position="7"/>
        <end position="29"/>
    </location>
</feature>
<reference evidence="2" key="1">
    <citation type="journal article" date="2015" name="Int. J. Syst. Evol. Microbiol.">
        <title>Rhizobium oryzicola sp. nov., potential plant-growth-promoting endophytic bacteria isolated from rice roots.</title>
        <authorList>
            <person name="Zhang X.X."/>
            <person name="Gao J.S."/>
            <person name="Cao Y.H."/>
            <person name="Sheirdil R.A."/>
            <person name="Wang X.C."/>
            <person name="Zhang L."/>
        </authorList>
    </citation>
    <scope>NUCLEOTIDE SEQUENCE</scope>
    <source>
        <strain evidence="2">05753</strain>
    </source>
</reference>
<evidence type="ECO:0000256" key="1">
    <source>
        <dbReference type="SAM" id="MobiDB-lite"/>
    </source>
</evidence>
<feature type="region of interest" description="Disordered" evidence="1">
    <location>
        <begin position="1"/>
        <end position="29"/>
    </location>
</feature>
<reference evidence="2" key="2">
    <citation type="submission" date="2023-07" db="EMBL/GenBank/DDBJ databases">
        <authorList>
            <person name="Sun H."/>
        </authorList>
    </citation>
    <scope>NUCLEOTIDE SEQUENCE</scope>
    <source>
        <strain evidence="2">05753</strain>
    </source>
</reference>
<gene>
    <name evidence="2" type="ORF">Q2T52_08050</name>
</gene>
<keyword evidence="3" id="KW-1185">Reference proteome</keyword>
<organism evidence="2 3">
    <name type="scientific">Rhizobium oryzicola</name>
    <dbReference type="NCBI Taxonomy" id="1232668"/>
    <lineage>
        <taxon>Bacteria</taxon>
        <taxon>Pseudomonadati</taxon>
        <taxon>Pseudomonadota</taxon>
        <taxon>Alphaproteobacteria</taxon>
        <taxon>Hyphomicrobiales</taxon>
        <taxon>Rhizobiaceae</taxon>
        <taxon>Rhizobium/Agrobacterium group</taxon>
        <taxon>Rhizobium</taxon>
    </lineage>
</organism>
<proteinExistence type="predicted"/>
<accession>A0ABT8SUE2</accession>
<evidence type="ECO:0000313" key="3">
    <source>
        <dbReference type="Proteomes" id="UP001169006"/>
    </source>
</evidence>
<feature type="region of interest" description="Disordered" evidence="1">
    <location>
        <begin position="77"/>
        <end position="106"/>
    </location>
</feature>
<sequence length="156" mass="16988">MSDDNQDTYGLPSSVSQAVSAAENQSQPANTAIDSVAFMQGLKAKISDMSKDPNTKDQADQMMKALQNGTLTITDAETGQQVKAWDPGSKTATPQRATSTPKTDWGSFLRDHLTRESGGRYVRDASGSNIERSTGNSAYFGTLNDNYYYMTWKPQA</sequence>
<dbReference type="EMBL" id="JAUKWQ010000002">
    <property type="protein sequence ID" value="MDO1582045.1"/>
    <property type="molecule type" value="Genomic_DNA"/>
</dbReference>
<feature type="compositionally biased region" description="Polar residues" evidence="1">
    <location>
        <begin position="90"/>
        <end position="102"/>
    </location>
</feature>
<dbReference type="RefSeq" id="WP_302076192.1">
    <property type="nucleotide sequence ID" value="NZ_JAUKWQ010000002.1"/>
</dbReference>
<name>A0ABT8SUE2_9HYPH</name>
<evidence type="ECO:0000313" key="2">
    <source>
        <dbReference type="EMBL" id="MDO1582045.1"/>
    </source>
</evidence>